<accession>A0A7X6L823</accession>
<organism evidence="2 3">
    <name type="scientific">Nocardia gamkensis</name>
    <dbReference type="NCBI Taxonomy" id="352869"/>
    <lineage>
        <taxon>Bacteria</taxon>
        <taxon>Bacillati</taxon>
        <taxon>Actinomycetota</taxon>
        <taxon>Actinomycetes</taxon>
        <taxon>Mycobacteriales</taxon>
        <taxon>Nocardiaceae</taxon>
        <taxon>Nocardia</taxon>
    </lineage>
</organism>
<evidence type="ECO:0000313" key="3">
    <source>
        <dbReference type="Proteomes" id="UP000540698"/>
    </source>
</evidence>
<reference evidence="2 3" key="1">
    <citation type="submission" date="2020-04" db="EMBL/GenBank/DDBJ databases">
        <title>MicrobeNet Type strains.</title>
        <authorList>
            <person name="Nicholson A.C."/>
        </authorList>
    </citation>
    <scope>NUCLEOTIDE SEQUENCE [LARGE SCALE GENOMIC DNA]</scope>
    <source>
        <strain evidence="2 3">DSM 44956</strain>
    </source>
</reference>
<comment type="caution">
    <text evidence="2">The sequence shown here is derived from an EMBL/GenBank/DDBJ whole genome shotgun (WGS) entry which is preliminary data.</text>
</comment>
<protein>
    <submittedName>
        <fullName evidence="2">Uncharacterized protein</fullName>
    </submittedName>
</protein>
<proteinExistence type="predicted"/>
<keyword evidence="3" id="KW-1185">Reference proteome</keyword>
<sequence length="53" mass="5707">MSNTRPAAAPQVNPIVQAASDQVTSRKRRPRKDLSAPCSGQLSLFDPKQGDQS</sequence>
<dbReference type="RefSeq" id="WP_168434185.1">
    <property type="nucleotide sequence ID" value="NZ_JAAXOS010000012.1"/>
</dbReference>
<gene>
    <name evidence="2" type="ORF">HGB38_24995</name>
</gene>
<dbReference type="EMBL" id="JAAXOS010000012">
    <property type="protein sequence ID" value="NKY29449.1"/>
    <property type="molecule type" value="Genomic_DNA"/>
</dbReference>
<evidence type="ECO:0000256" key="1">
    <source>
        <dbReference type="SAM" id="MobiDB-lite"/>
    </source>
</evidence>
<evidence type="ECO:0000313" key="2">
    <source>
        <dbReference type="EMBL" id="NKY29449.1"/>
    </source>
</evidence>
<name>A0A7X6L823_9NOCA</name>
<dbReference type="Proteomes" id="UP000540698">
    <property type="component" value="Unassembled WGS sequence"/>
</dbReference>
<feature type="region of interest" description="Disordered" evidence="1">
    <location>
        <begin position="1"/>
        <end position="53"/>
    </location>
</feature>
<dbReference type="AlphaFoldDB" id="A0A7X6L823"/>